<gene>
    <name evidence="2" type="ORF">G7Y89_g5931</name>
</gene>
<feature type="compositionally biased region" description="Polar residues" evidence="1">
    <location>
        <begin position="322"/>
        <end position="333"/>
    </location>
</feature>
<feature type="compositionally biased region" description="Acidic residues" evidence="1">
    <location>
        <begin position="96"/>
        <end position="120"/>
    </location>
</feature>
<feature type="region of interest" description="Disordered" evidence="1">
    <location>
        <begin position="207"/>
        <end position="234"/>
    </location>
</feature>
<protein>
    <submittedName>
        <fullName evidence="2">Uncharacterized protein</fullName>
    </submittedName>
</protein>
<feature type="region of interest" description="Disordered" evidence="1">
    <location>
        <begin position="1"/>
        <end position="58"/>
    </location>
</feature>
<reference evidence="2 3" key="1">
    <citation type="submission" date="2020-03" db="EMBL/GenBank/DDBJ databases">
        <title>Draft Genome Sequence of Cudoniella acicularis.</title>
        <authorList>
            <person name="Buettner E."/>
            <person name="Kellner H."/>
        </authorList>
    </citation>
    <scope>NUCLEOTIDE SEQUENCE [LARGE SCALE GENOMIC DNA]</scope>
    <source>
        <strain evidence="2 3">DSM 108380</strain>
    </source>
</reference>
<feature type="region of interest" description="Disordered" evidence="1">
    <location>
        <begin position="77"/>
        <end position="137"/>
    </location>
</feature>
<feature type="region of interest" description="Disordered" evidence="1">
    <location>
        <begin position="166"/>
        <end position="193"/>
    </location>
</feature>
<feature type="compositionally biased region" description="Polar residues" evidence="1">
    <location>
        <begin position="217"/>
        <end position="226"/>
    </location>
</feature>
<feature type="compositionally biased region" description="Basic and acidic residues" evidence="1">
    <location>
        <begin position="1"/>
        <end position="19"/>
    </location>
</feature>
<dbReference type="AlphaFoldDB" id="A0A8H4W2Y6"/>
<proteinExistence type="predicted"/>
<comment type="caution">
    <text evidence="2">The sequence shown here is derived from an EMBL/GenBank/DDBJ whole genome shotgun (WGS) entry which is preliminary data.</text>
</comment>
<evidence type="ECO:0000256" key="1">
    <source>
        <dbReference type="SAM" id="MobiDB-lite"/>
    </source>
</evidence>
<name>A0A8H4W2Y6_9HELO</name>
<feature type="region of interest" description="Disordered" evidence="1">
    <location>
        <begin position="298"/>
        <end position="408"/>
    </location>
</feature>
<feature type="compositionally biased region" description="Low complexity" evidence="1">
    <location>
        <begin position="207"/>
        <end position="216"/>
    </location>
</feature>
<feature type="compositionally biased region" description="Acidic residues" evidence="1">
    <location>
        <begin position="20"/>
        <end position="29"/>
    </location>
</feature>
<organism evidence="2 3">
    <name type="scientific">Cudoniella acicularis</name>
    <dbReference type="NCBI Taxonomy" id="354080"/>
    <lineage>
        <taxon>Eukaryota</taxon>
        <taxon>Fungi</taxon>
        <taxon>Dikarya</taxon>
        <taxon>Ascomycota</taxon>
        <taxon>Pezizomycotina</taxon>
        <taxon>Leotiomycetes</taxon>
        <taxon>Helotiales</taxon>
        <taxon>Tricladiaceae</taxon>
        <taxon>Cudoniella</taxon>
    </lineage>
</organism>
<feature type="region of interest" description="Disordered" evidence="1">
    <location>
        <begin position="265"/>
        <end position="286"/>
    </location>
</feature>
<dbReference type="EMBL" id="JAAMPI010000368">
    <property type="protein sequence ID" value="KAF4632203.1"/>
    <property type="molecule type" value="Genomic_DNA"/>
</dbReference>
<sequence>MQHSERHQKDESYEDFKEYQEDECLDSDMEGSILNRPRPKKPVRAPAVPPRSEKRASKMLNDVMLELQSMDGSIAKDIEKPSIVQQTDPHELYLSSEEDASLSDYDDSLSDFEIMDAEQEEGTRDSSSRASSRKSQEVTARVVSFTLVKPQIIDIFCHSPPKRPASVFEHLGQSGSPSSPLRSARRPSPLKLYPSSIRRMSISSITSLTHSTSSSSVAPAQQTTQLPPRKSSRMANLTSLITSTKHTLHNSASHAFLHTDPFAQAQQEAKDHQADAETPTTPKTPTSMAAAAFKKGISRGLRARKPSMQKLSSIYSGGSSSRNESMVNLSQLAEQADKDSNKPRRKSLAMPSSRPQTAMASQPSTPQDGPLRYEDIMKNVIRAPPPQPIQSPKSKTANILLRRKSVKA</sequence>
<evidence type="ECO:0000313" key="2">
    <source>
        <dbReference type="EMBL" id="KAF4632203.1"/>
    </source>
</evidence>
<feature type="compositionally biased region" description="Polar residues" evidence="1">
    <location>
        <begin position="353"/>
        <end position="367"/>
    </location>
</feature>
<feature type="compositionally biased region" description="Low complexity" evidence="1">
    <location>
        <begin position="174"/>
        <end position="193"/>
    </location>
</feature>
<dbReference type="Proteomes" id="UP000566819">
    <property type="component" value="Unassembled WGS sequence"/>
</dbReference>
<feature type="compositionally biased region" description="Low complexity" evidence="1">
    <location>
        <begin position="312"/>
        <end position="321"/>
    </location>
</feature>
<dbReference type="OrthoDB" id="4838114at2759"/>
<keyword evidence="3" id="KW-1185">Reference proteome</keyword>
<accession>A0A8H4W2Y6</accession>
<evidence type="ECO:0000313" key="3">
    <source>
        <dbReference type="Proteomes" id="UP000566819"/>
    </source>
</evidence>